<evidence type="ECO:0000256" key="17">
    <source>
        <dbReference type="ARBA" id="ARBA00023198"/>
    </source>
</evidence>
<gene>
    <name evidence="24" type="primary">TLR2</name>
</gene>
<evidence type="ECO:0000256" key="7">
    <source>
        <dbReference type="ARBA" id="ARBA00022692"/>
    </source>
</evidence>
<sequence length="823" mass="94743">MKNSFCLELRCKQRWQSGCGQTRQAEVTGLWLHLWTMPCTLWVVWALAAMVSLSMTRPPDRTTAPLSCDAAGTCDGRSRSLDSIPSGLTASVKSLDLANNNIAYVSKTDLQGCVNLKTLQLDFNTIHTIEEDSFHSLGRLEHLDLCCNQLSNLSSSWFQHLSSLKFLNLLGNTYRTLGEMSLFAPLTNLRVLRVGNVYPFAKIQRKDFTGLTFLEELELDASNLQQYEPASLKSFQNISRLVLHRKQPALLLEIFADLLRNLESLELRSTDLSSFQLPSLPIGQNGSPLRKLVFRTVEITDMSFSEILKLLNYFPRMVEVEFEDCTLNGHGYFSSSALEEISDASNLETLTIRRLQIPEFFLFNDLRSMYQFVRRFKRITIENSKVFLVPCLLSRHLKSLEYLDLTENLMVEEQLTNSACEEAWPALHTLILRQNHLRSLGQTGEVLLTLKNLTALDISKNSFHSMPPTCHWPEKIRRLNLSSTHIDSLTPCLPQTLEVLDVSNNNLDSFSLLFPRLRELYISRNKLKTLPDASFLPSLLSMTVSRNIINSFTKKQLDSFQKLTTLEAGGNSFICSCEFLAFTMQEQQMLGRILTDWPERYLCDSPSHVRGQQVRDTRLSVSECHRVALVSALCCALLLLALLTVGLCHRYHGLWYMKMTWAWLQAKRKPRRAPARELCYDAFVSYSEQDSYWVETLMVQELEHFEPPFRLCLHKRDFVPGKWIIDNIIDSIEKSHKTIFVLSEHFVKSEWCKYELDFSHFRLFDENNDAAILVLLEPLEKKAIPQRFCKLRKIMNTKTYLEWPQDEAQHQGFWLSLRAAIKA</sequence>
<evidence type="ECO:0000256" key="4">
    <source>
        <dbReference type="ARBA" id="ARBA00017391"/>
    </source>
</evidence>
<keyword evidence="15 20" id="KW-0675">Receptor</keyword>
<dbReference type="Gene3D" id="3.40.50.10140">
    <property type="entry name" value="Toll/interleukin-1 receptor homology (TIR) domain"/>
    <property type="match status" value="1"/>
</dbReference>
<dbReference type="RefSeq" id="XP_060034920.1">
    <property type="nucleotide sequence ID" value="XM_060178937.1"/>
</dbReference>
<dbReference type="InterPro" id="IPR003591">
    <property type="entry name" value="Leu-rich_rpt_typical-subtyp"/>
</dbReference>
<dbReference type="Pfam" id="PF01582">
    <property type="entry name" value="TIR"/>
    <property type="match status" value="1"/>
</dbReference>
<evidence type="ECO:0000256" key="5">
    <source>
        <dbReference type="ARBA" id="ARBA00022588"/>
    </source>
</evidence>
<dbReference type="GeneID" id="103119190"/>
<keyword evidence="7 21" id="KW-0812">Transmembrane</keyword>
<evidence type="ECO:0000256" key="10">
    <source>
        <dbReference type="ARBA" id="ARBA00022859"/>
    </source>
</evidence>
<protein>
    <recommendedName>
        <fullName evidence="4 20">Toll-like receptor 2</fullName>
    </recommendedName>
</protein>
<dbReference type="Proteomes" id="UP001652624">
    <property type="component" value="Chromosome 19"/>
</dbReference>
<keyword evidence="8" id="KW-0732">Signal</keyword>
<keyword evidence="5 20" id="KW-0399">Innate immunity</keyword>
<keyword evidence="17 20" id="KW-0395">Inflammatory response</keyword>
<keyword evidence="10 20" id="KW-0391">Immunity</keyword>
<reference evidence="24" key="1">
    <citation type="submission" date="2025-08" db="UniProtKB">
        <authorList>
            <consortium name="RefSeq"/>
        </authorList>
    </citation>
    <scope>IDENTIFICATION</scope>
</reference>
<comment type="function">
    <text evidence="19">Cooperates with LY96 to mediate the innate immune response to bacterial lipoproteins and other microbial cell wall components. Cooperates with TLR1 or TLR6 to mediate the innate immune response to bacterial lipoproteins or lipopeptides. Acts via MYD88 and TRAF6, leading to NF-kappa-B activation, cytokine secretion and the inflammatory response. May also promote apoptosis in response to lipoproteins. Forms activation clusters composed of several receptors depending on the ligand, these clusters trigger signaling from the cell surface and subsequently are targeted to the Golgi in a lipid-raft dependent pathway. Forms the cluster TLR2:TLR6:CD14:CD36 in response to diacylated lipopeptides and TLR2:TLR1:CD14 in response to triacylated lipopeptides.</text>
</comment>
<keyword evidence="6" id="KW-0433">Leucine-rich repeat</keyword>
<keyword evidence="18" id="KW-0968">Cytoplasmic vesicle</keyword>
<keyword evidence="12" id="KW-0520">NAD</keyword>
<dbReference type="SMART" id="SM00082">
    <property type="entry name" value="LRRCT"/>
    <property type="match status" value="1"/>
</dbReference>
<keyword evidence="13 21" id="KW-0472">Membrane</keyword>
<evidence type="ECO:0000256" key="20">
    <source>
        <dbReference type="PIRNR" id="PIRNR037595"/>
    </source>
</evidence>
<dbReference type="InterPro" id="IPR001611">
    <property type="entry name" value="Leu-rich_rpt"/>
</dbReference>
<dbReference type="InterPro" id="IPR035897">
    <property type="entry name" value="Toll_tir_struct_dom_sf"/>
</dbReference>
<evidence type="ECO:0000256" key="21">
    <source>
        <dbReference type="RuleBase" id="RU363040"/>
    </source>
</evidence>
<name>A0ABM3WED3_ERIEU</name>
<dbReference type="Pfam" id="PF13855">
    <property type="entry name" value="LRR_8"/>
    <property type="match status" value="2"/>
</dbReference>
<dbReference type="InterPro" id="IPR000157">
    <property type="entry name" value="TIR_dom"/>
</dbReference>
<feature type="domain" description="TIR" evidence="22">
    <location>
        <begin position="678"/>
        <end position="821"/>
    </location>
</feature>
<evidence type="ECO:0000256" key="2">
    <source>
        <dbReference type="ARBA" id="ARBA00004596"/>
    </source>
</evidence>
<keyword evidence="14" id="KW-1015">Disulfide bond</keyword>
<keyword evidence="16" id="KW-0325">Glycoprotein</keyword>
<dbReference type="Gene3D" id="3.80.10.10">
    <property type="entry name" value="Ribonuclease Inhibitor"/>
    <property type="match status" value="1"/>
</dbReference>
<dbReference type="SMART" id="SM00364">
    <property type="entry name" value="LRR_BAC"/>
    <property type="match status" value="4"/>
</dbReference>
<evidence type="ECO:0000313" key="24">
    <source>
        <dbReference type="RefSeq" id="XP_060034920.1"/>
    </source>
</evidence>
<evidence type="ECO:0000256" key="14">
    <source>
        <dbReference type="ARBA" id="ARBA00023157"/>
    </source>
</evidence>
<dbReference type="PROSITE" id="PS51450">
    <property type="entry name" value="LRR"/>
    <property type="match status" value="3"/>
</dbReference>
<dbReference type="Pfam" id="PF01463">
    <property type="entry name" value="LRRCT"/>
    <property type="match status" value="1"/>
</dbReference>
<feature type="transmembrane region" description="Helical" evidence="21">
    <location>
        <begin position="30"/>
        <end position="53"/>
    </location>
</feature>
<organism evidence="23 24">
    <name type="scientific">Erinaceus europaeus</name>
    <name type="common">Western European hedgehog</name>
    <dbReference type="NCBI Taxonomy" id="9365"/>
    <lineage>
        <taxon>Eukaryota</taxon>
        <taxon>Metazoa</taxon>
        <taxon>Chordata</taxon>
        <taxon>Craniata</taxon>
        <taxon>Vertebrata</taxon>
        <taxon>Euteleostomi</taxon>
        <taxon>Mammalia</taxon>
        <taxon>Eutheria</taxon>
        <taxon>Laurasiatheria</taxon>
        <taxon>Eulipotyphla</taxon>
        <taxon>Erinaceidae</taxon>
        <taxon>Erinaceinae</taxon>
        <taxon>Erinaceus</taxon>
    </lineage>
</organism>
<dbReference type="PIRSF" id="PIRSF037595">
    <property type="entry name" value="Toll-like_receptor"/>
    <property type="match status" value="1"/>
</dbReference>
<evidence type="ECO:0000256" key="9">
    <source>
        <dbReference type="ARBA" id="ARBA00022737"/>
    </source>
</evidence>
<keyword evidence="23" id="KW-1185">Reference proteome</keyword>
<comment type="caution">
    <text evidence="21">Lacks conserved residue(s) required for the propagation of feature annotation.</text>
</comment>
<evidence type="ECO:0000313" key="23">
    <source>
        <dbReference type="Proteomes" id="UP001652624"/>
    </source>
</evidence>
<proteinExistence type="inferred from homology"/>
<dbReference type="InterPro" id="IPR000483">
    <property type="entry name" value="Cys-rich_flank_reg_C"/>
</dbReference>
<dbReference type="PRINTS" id="PR01537">
    <property type="entry name" value="INTRLKN1R1F"/>
</dbReference>
<comment type="subcellular location">
    <subcellularLocation>
        <location evidence="2">Cytoplasmic vesicle</location>
        <location evidence="2">Phagosome membrane</location>
        <topology evidence="2">Single-pass type I membrane protein</topology>
    </subcellularLocation>
    <subcellularLocation>
        <location evidence="1">Membrane raft</location>
    </subcellularLocation>
    <subcellularLocation>
        <location evidence="21">Membrane</location>
        <topology evidence="21">Single-pass type I membrane protein</topology>
    </subcellularLocation>
</comment>
<keyword evidence="9" id="KW-0677">Repeat</keyword>
<evidence type="ECO:0000256" key="3">
    <source>
        <dbReference type="ARBA" id="ARBA00009634"/>
    </source>
</evidence>
<dbReference type="PANTHER" id="PTHR24365">
    <property type="entry name" value="TOLL-LIKE RECEPTOR"/>
    <property type="match status" value="1"/>
</dbReference>
<evidence type="ECO:0000256" key="1">
    <source>
        <dbReference type="ARBA" id="ARBA00004285"/>
    </source>
</evidence>
<dbReference type="SMART" id="SM00255">
    <property type="entry name" value="TIR"/>
    <property type="match status" value="1"/>
</dbReference>
<dbReference type="PANTHER" id="PTHR24365:SF17">
    <property type="entry name" value="TOLL-LIKE RECEPTOR 2"/>
    <property type="match status" value="1"/>
</dbReference>
<evidence type="ECO:0000256" key="13">
    <source>
        <dbReference type="ARBA" id="ARBA00023136"/>
    </source>
</evidence>
<evidence type="ECO:0000256" key="15">
    <source>
        <dbReference type="ARBA" id="ARBA00023170"/>
    </source>
</evidence>
<evidence type="ECO:0000256" key="12">
    <source>
        <dbReference type="ARBA" id="ARBA00023027"/>
    </source>
</evidence>
<dbReference type="SMART" id="SM00369">
    <property type="entry name" value="LRR_TYP"/>
    <property type="match status" value="7"/>
</dbReference>
<dbReference type="SUPFAM" id="SSF52200">
    <property type="entry name" value="Toll/Interleukin receptor TIR domain"/>
    <property type="match status" value="1"/>
</dbReference>
<evidence type="ECO:0000256" key="8">
    <source>
        <dbReference type="ARBA" id="ARBA00022729"/>
    </source>
</evidence>
<evidence type="ECO:0000259" key="22">
    <source>
        <dbReference type="PROSITE" id="PS50104"/>
    </source>
</evidence>
<evidence type="ECO:0000256" key="18">
    <source>
        <dbReference type="ARBA" id="ARBA00023329"/>
    </source>
</evidence>
<keyword evidence="11 21" id="KW-1133">Transmembrane helix</keyword>
<dbReference type="InterPro" id="IPR017241">
    <property type="entry name" value="Toll-like_receptor"/>
</dbReference>
<evidence type="ECO:0000256" key="16">
    <source>
        <dbReference type="ARBA" id="ARBA00023180"/>
    </source>
</evidence>
<dbReference type="SUPFAM" id="SSF52047">
    <property type="entry name" value="RNI-like"/>
    <property type="match status" value="2"/>
</dbReference>
<evidence type="ECO:0000256" key="19">
    <source>
        <dbReference type="ARBA" id="ARBA00045303"/>
    </source>
</evidence>
<accession>A0ABM3WED3</accession>
<comment type="similarity">
    <text evidence="3 20 21">Belongs to the Toll-like receptor family.</text>
</comment>
<dbReference type="InterPro" id="IPR032675">
    <property type="entry name" value="LRR_dom_sf"/>
</dbReference>
<dbReference type="PROSITE" id="PS50104">
    <property type="entry name" value="TIR"/>
    <property type="match status" value="1"/>
</dbReference>
<feature type="transmembrane region" description="Helical" evidence="21">
    <location>
        <begin position="627"/>
        <end position="648"/>
    </location>
</feature>
<evidence type="ECO:0000256" key="11">
    <source>
        <dbReference type="ARBA" id="ARBA00022989"/>
    </source>
</evidence>
<evidence type="ECO:0000256" key="6">
    <source>
        <dbReference type="ARBA" id="ARBA00022614"/>
    </source>
</evidence>